<organism evidence="2 3">
    <name type="scientific">Bugula neritina</name>
    <name type="common">Brown bryozoan</name>
    <name type="synonym">Sertularia neritina</name>
    <dbReference type="NCBI Taxonomy" id="10212"/>
    <lineage>
        <taxon>Eukaryota</taxon>
        <taxon>Metazoa</taxon>
        <taxon>Spiralia</taxon>
        <taxon>Lophotrochozoa</taxon>
        <taxon>Bryozoa</taxon>
        <taxon>Gymnolaemata</taxon>
        <taxon>Cheilostomatida</taxon>
        <taxon>Flustrina</taxon>
        <taxon>Buguloidea</taxon>
        <taxon>Bugulidae</taxon>
        <taxon>Bugula</taxon>
    </lineage>
</organism>
<dbReference type="Proteomes" id="UP000593567">
    <property type="component" value="Unassembled WGS sequence"/>
</dbReference>
<reference evidence="2" key="1">
    <citation type="submission" date="2020-06" db="EMBL/GenBank/DDBJ databases">
        <title>Draft genome of Bugula neritina, a colonial animal packing powerful symbionts and potential medicines.</title>
        <authorList>
            <person name="Rayko M."/>
        </authorList>
    </citation>
    <scope>NUCLEOTIDE SEQUENCE [LARGE SCALE GENOMIC DNA]</scope>
    <source>
        <strain evidence="2">Kwan_BN1</strain>
    </source>
</reference>
<accession>A0A7J7J4Z3</accession>
<protein>
    <submittedName>
        <fullName evidence="2">Uncharacterized protein</fullName>
    </submittedName>
</protein>
<dbReference type="AlphaFoldDB" id="A0A7J7J4Z3"/>
<evidence type="ECO:0000313" key="2">
    <source>
        <dbReference type="EMBL" id="KAF6021202.1"/>
    </source>
</evidence>
<keyword evidence="3" id="KW-1185">Reference proteome</keyword>
<evidence type="ECO:0000256" key="1">
    <source>
        <dbReference type="SAM" id="MobiDB-lite"/>
    </source>
</evidence>
<sequence>MSLFHMLHAHCLVYKISQSSPVKRDECSGTSGSRRKLCLANQVVAGKRGGVSSLPDIGEGGYHETQYDELKKLERLLAKESRESQYLGKGQGQGQETADLNSYMPDGYSEQKERERLIQSILSKLKWDVDKLQDSYPTTTPSHNILYKYLSLLRNGSD</sequence>
<feature type="region of interest" description="Disordered" evidence="1">
    <location>
        <begin position="83"/>
        <end position="109"/>
    </location>
</feature>
<gene>
    <name evidence="2" type="ORF">EB796_020489</name>
</gene>
<name>A0A7J7J4Z3_BUGNE</name>
<dbReference type="EMBL" id="VXIV02003095">
    <property type="protein sequence ID" value="KAF6021202.1"/>
    <property type="molecule type" value="Genomic_DNA"/>
</dbReference>
<evidence type="ECO:0000313" key="3">
    <source>
        <dbReference type="Proteomes" id="UP000593567"/>
    </source>
</evidence>
<proteinExistence type="predicted"/>
<comment type="caution">
    <text evidence="2">The sequence shown here is derived from an EMBL/GenBank/DDBJ whole genome shotgun (WGS) entry which is preliminary data.</text>
</comment>